<protein>
    <submittedName>
        <fullName evidence="2">T9SS type B sorting domain-containing protein</fullName>
    </submittedName>
</protein>
<dbReference type="NCBIfam" id="NF038133">
    <property type="entry name" value="choice_anch_L"/>
    <property type="match status" value="1"/>
</dbReference>
<dbReference type="InterPro" id="IPR049804">
    <property type="entry name" value="Choice_anch_L"/>
</dbReference>
<gene>
    <name evidence="2" type="ORF">K1I41_11670</name>
</gene>
<evidence type="ECO:0000313" key="2">
    <source>
        <dbReference type="EMBL" id="QYJ68168.1"/>
    </source>
</evidence>
<dbReference type="Pfam" id="PF13585">
    <property type="entry name" value="CHU_C"/>
    <property type="match status" value="1"/>
</dbReference>
<evidence type="ECO:0000256" key="1">
    <source>
        <dbReference type="SAM" id="SignalP"/>
    </source>
</evidence>
<reference evidence="2 3" key="1">
    <citation type="submission" date="2021-07" db="EMBL/GenBank/DDBJ databases">
        <title>Flavobacterium WSW3-B6 sp.nov, isolated from seaweed.</title>
        <authorList>
            <person name="Muhammad N."/>
            <person name="Ho H."/>
            <person name="Lee Y.-J."/>
            <person name="Nguyen T."/>
            <person name="Ho J."/>
            <person name="Kim S.-G."/>
        </authorList>
    </citation>
    <scope>NUCLEOTIDE SEQUENCE [LARGE SCALE GENOMIC DNA]</scope>
    <source>
        <strain evidence="2 3">WSW3-B6</strain>
    </source>
</reference>
<dbReference type="Proteomes" id="UP000825381">
    <property type="component" value="Chromosome"/>
</dbReference>
<feature type="signal peptide" evidence="1">
    <location>
        <begin position="1"/>
        <end position="22"/>
    </location>
</feature>
<dbReference type="EMBL" id="CP080429">
    <property type="protein sequence ID" value="QYJ68168.1"/>
    <property type="molecule type" value="Genomic_DNA"/>
</dbReference>
<name>A0ABX8V7S2_9FLAO</name>
<dbReference type="InterPro" id="IPR026341">
    <property type="entry name" value="T9SS_type_B"/>
</dbReference>
<keyword evidence="1" id="KW-0732">Signal</keyword>
<dbReference type="NCBIfam" id="TIGR04131">
    <property type="entry name" value="Bac_Flav_CTERM"/>
    <property type="match status" value="1"/>
</dbReference>
<dbReference type="RefSeq" id="WP_220640512.1">
    <property type="nucleotide sequence ID" value="NZ_CP080429.1"/>
</dbReference>
<keyword evidence="3" id="KW-1185">Reference proteome</keyword>
<sequence length="765" mass="83559">MKIRLLHYYTFLLLIVTTSASAQYIEVDDTYTAQQMVEALVSNSCASVSNVSVNGWQDGISYGYFERGTSDFPFENGIVLSTGLASSAPGPNSTLLSEGGTDWPGDVDLQTALGVNNTINATVLEFDFVPLTNVISFDYIFSSEQYLTSITSNAQCNFTDGFAFLLKEVDSDTYQNLAVIPNTNIPVRVNTVRGTGVCPAANEQYFDAFNPVEHNTNYNGQTVILKAQANVTAGTTYHIKLVVADQGNNLYDSAIFLGGGSFTATTDLGNNRLLSLNNPLCEDETLLLDATYPFATGYEWFKDGAPINEANDSATYEVTEAGTYNVAVAITADCFSYGEVTIEYATNPEIVTRTLIQCDDNNDGLTTFNLNLATPLVTNENPNLGVNYYESIENAENGIDVITNTTLYENTEPDQEIYARVQNQHGCYSISTVVLATSANGVTTPTPIASCDEDDTDDGFFALNLNQRNDEILAGLPDNLELQYYLTAEDALEATNPIPNPENFTNTVAGGQTVYARIFGGSACYGIAELELIIYSFGENGTDEEVYLCDNNSVVLNAGAGFASYKWDTELEQDSQSITVIETGTYTVTITNNFGCEGSKTFTVLQSGIATDATITINDFTGNNNSITITPEGLGNYEYSLNGITYQDTNTFNRLPSGEYTVYIRDKNGCNPVYTDSVFVLDYPKFFTPNGDGTNETWRIPFMNSRPEIRVTIFDRYGKIVSGFKGASNGWDGNLDGKKLPATDYWFLITLENGKTIRGHFALVR</sequence>
<feature type="chain" id="PRO_5047349378" evidence="1">
    <location>
        <begin position="23"/>
        <end position="765"/>
    </location>
</feature>
<organism evidence="2 3">
    <name type="scientific">Flavobacterium litorale</name>
    <dbReference type="NCBI Taxonomy" id="2856519"/>
    <lineage>
        <taxon>Bacteria</taxon>
        <taxon>Pseudomonadati</taxon>
        <taxon>Bacteroidota</taxon>
        <taxon>Flavobacteriia</taxon>
        <taxon>Flavobacteriales</taxon>
        <taxon>Flavobacteriaceae</taxon>
        <taxon>Flavobacterium</taxon>
    </lineage>
</organism>
<evidence type="ECO:0000313" key="3">
    <source>
        <dbReference type="Proteomes" id="UP000825381"/>
    </source>
</evidence>
<accession>A0ABX8V7S2</accession>
<proteinExistence type="predicted"/>